<protein>
    <recommendedName>
        <fullName evidence="5">HTH tetR-type domain-containing protein</fullName>
    </recommendedName>
</protein>
<dbReference type="PRINTS" id="PR00455">
    <property type="entry name" value="HTHTETR"/>
</dbReference>
<dbReference type="RefSeq" id="WP_188449878.1">
    <property type="nucleotide sequence ID" value="NZ_BMDW01000038.1"/>
</dbReference>
<dbReference type="Pfam" id="PF00440">
    <property type="entry name" value="TetR_N"/>
    <property type="match status" value="1"/>
</dbReference>
<dbReference type="InterPro" id="IPR009057">
    <property type="entry name" value="Homeodomain-like_sf"/>
</dbReference>
<reference evidence="7" key="1">
    <citation type="journal article" date="2019" name="Int. J. Syst. Evol. Microbiol.">
        <title>The Global Catalogue of Microorganisms (GCM) 10K type strain sequencing project: providing services to taxonomists for standard genome sequencing and annotation.</title>
        <authorList>
            <consortium name="The Broad Institute Genomics Platform"/>
            <consortium name="The Broad Institute Genome Sequencing Center for Infectious Disease"/>
            <person name="Wu L."/>
            <person name="Ma J."/>
        </authorList>
    </citation>
    <scope>NUCLEOTIDE SEQUENCE [LARGE SCALE GENOMIC DNA]</scope>
    <source>
        <strain evidence="7">CGMCC 1.10106</strain>
    </source>
</reference>
<evidence type="ECO:0000256" key="2">
    <source>
        <dbReference type="ARBA" id="ARBA00023125"/>
    </source>
</evidence>
<dbReference type="EMBL" id="BMDW01000038">
    <property type="protein sequence ID" value="GGA62115.1"/>
    <property type="molecule type" value="Genomic_DNA"/>
</dbReference>
<dbReference type="InterPro" id="IPR041490">
    <property type="entry name" value="KstR2_TetR_C"/>
</dbReference>
<evidence type="ECO:0000256" key="4">
    <source>
        <dbReference type="PROSITE-ProRule" id="PRU00335"/>
    </source>
</evidence>
<feature type="domain" description="HTH tetR-type" evidence="5">
    <location>
        <begin position="27"/>
        <end position="87"/>
    </location>
</feature>
<dbReference type="SUPFAM" id="SSF48498">
    <property type="entry name" value="Tetracyclin repressor-like, C-terminal domain"/>
    <property type="match status" value="1"/>
</dbReference>
<dbReference type="InterPro" id="IPR023772">
    <property type="entry name" value="DNA-bd_HTH_TetR-type_CS"/>
</dbReference>
<dbReference type="InterPro" id="IPR050109">
    <property type="entry name" value="HTH-type_TetR-like_transc_reg"/>
</dbReference>
<evidence type="ECO:0000259" key="5">
    <source>
        <dbReference type="PROSITE" id="PS50977"/>
    </source>
</evidence>
<evidence type="ECO:0000256" key="1">
    <source>
        <dbReference type="ARBA" id="ARBA00023015"/>
    </source>
</evidence>
<feature type="DNA-binding region" description="H-T-H motif" evidence="4">
    <location>
        <begin position="50"/>
        <end position="69"/>
    </location>
</feature>
<organism evidence="6 7">
    <name type="scientific">Sphingomonas psychrolutea</name>
    <dbReference type="NCBI Taxonomy" id="1259676"/>
    <lineage>
        <taxon>Bacteria</taxon>
        <taxon>Pseudomonadati</taxon>
        <taxon>Pseudomonadota</taxon>
        <taxon>Alphaproteobacteria</taxon>
        <taxon>Sphingomonadales</taxon>
        <taxon>Sphingomonadaceae</taxon>
        <taxon>Sphingomonas</taxon>
    </lineage>
</organism>
<gene>
    <name evidence="6" type="ORF">GCM10011395_35470</name>
</gene>
<dbReference type="PROSITE" id="PS01081">
    <property type="entry name" value="HTH_TETR_1"/>
    <property type="match status" value="1"/>
</dbReference>
<keyword evidence="7" id="KW-1185">Reference proteome</keyword>
<comment type="caution">
    <text evidence="6">The sequence shown here is derived from an EMBL/GenBank/DDBJ whole genome shotgun (WGS) entry which is preliminary data.</text>
</comment>
<proteinExistence type="predicted"/>
<keyword evidence="2 4" id="KW-0238">DNA-binding</keyword>
<dbReference type="SUPFAM" id="SSF46689">
    <property type="entry name" value="Homeodomain-like"/>
    <property type="match status" value="1"/>
</dbReference>
<dbReference type="PANTHER" id="PTHR30055">
    <property type="entry name" value="HTH-TYPE TRANSCRIPTIONAL REGULATOR RUTR"/>
    <property type="match status" value="1"/>
</dbReference>
<keyword evidence="1" id="KW-0805">Transcription regulation</keyword>
<evidence type="ECO:0000313" key="6">
    <source>
        <dbReference type="EMBL" id="GGA62115.1"/>
    </source>
</evidence>
<dbReference type="InterPro" id="IPR036271">
    <property type="entry name" value="Tet_transcr_reg_TetR-rel_C_sf"/>
</dbReference>
<sequence>MTKSSAAVRTPAVSEPNAREIKPGVVAFKRARILEEASALFYEKGYESATLEMLADRLSATKPFLYTYFKGKSAILSAICEAGVQESLAALDRIEEIERLPIDQLKASLREVAEIIVARHEYLVIYQREMMNLDRADAQRILRLRHEFDLRIGNLIENCVRDRSISVANAATMSVWMGGLLTWIIHCYRPGSKRSAEAVVDQAVEACLRLVGLA</sequence>
<evidence type="ECO:0000256" key="3">
    <source>
        <dbReference type="ARBA" id="ARBA00023163"/>
    </source>
</evidence>
<dbReference type="Pfam" id="PF17932">
    <property type="entry name" value="TetR_C_24"/>
    <property type="match status" value="1"/>
</dbReference>
<dbReference type="Gene3D" id="1.10.357.10">
    <property type="entry name" value="Tetracycline Repressor, domain 2"/>
    <property type="match status" value="1"/>
</dbReference>
<keyword evidence="3" id="KW-0804">Transcription</keyword>
<dbReference type="Proteomes" id="UP000618591">
    <property type="component" value="Unassembled WGS sequence"/>
</dbReference>
<dbReference type="PROSITE" id="PS50977">
    <property type="entry name" value="HTH_TETR_2"/>
    <property type="match status" value="1"/>
</dbReference>
<name>A0ABQ1H7C0_9SPHN</name>
<evidence type="ECO:0000313" key="7">
    <source>
        <dbReference type="Proteomes" id="UP000618591"/>
    </source>
</evidence>
<accession>A0ABQ1H7C0</accession>
<dbReference type="PANTHER" id="PTHR30055:SF234">
    <property type="entry name" value="HTH-TYPE TRANSCRIPTIONAL REGULATOR BETI"/>
    <property type="match status" value="1"/>
</dbReference>
<dbReference type="InterPro" id="IPR001647">
    <property type="entry name" value="HTH_TetR"/>
</dbReference>